<evidence type="ECO:0000256" key="7">
    <source>
        <dbReference type="ARBA" id="ARBA00022555"/>
    </source>
</evidence>
<dbReference type="GO" id="GO:0005524">
    <property type="term" value="F:ATP binding"/>
    <property type="evidence" value="ECO:0007669"/>
    <property type="project" value="UniProtKB-KW"/>
</dbReference>
<keyword evidence="9" id="KW-0547">Nucleotide-binding</keyword>
<reference evidence="18 19" key="1">
    <citation type="submission" date="2017-09" db="EMBL/GenBank/DDBJ databases">
        <title>Depth-based differentiation of microbial function through sediment-hosted aquifers and enrichment of novel symbionts in the deep terrestrial subsurface.</title>
        <authorList>
            <person name="Probst A.J."/>
            <person name="Ladd B."/>
            <person name="Jarett J.K."/>
            <person name="Geller-Mcgrath D.E."/>
            <person name="Sieber C.M."/>
            <person name="Emerson J.B."/>
            <person name="Anantharaman K."/>
            <person name="Thomas B.C."/>
            <person name="Malmstrom R."/>
            <person name="Stieglmeier M."/>
            <person name="Klingl A."/>
            <person name="Woyke T."/>
            <person name="Ryan C.M."/>
            <person name="Banfield J.F."/>
        </authorList>
    </citation>
    <scope>NUCLEOTIDE SEQUENCE [LARGE SCALE GENOMIC DNA]</scope>
    <source>
        <strain evidence="18">CG23_combo_of_CG06-09_8_20_14_all_41_10</strain>
    </source>
</reference>
<dbReference type="EMBL" id="PCRK01000096">
    <property type="protein sequence ID" value="PIP19232.1"/>
    <property type="molecule type" value="Genomic_DNA"/>
</dbReference>
<evidence type="ECO:0000256" key="3">
    <source>
        <dbReference type="ARBA" id="ARBA00011738"/>
    </source>
</evidence>
<dbReference type="PANTHER" id="PTHR11586">
    <property type="entry name" value="TRNA-AMINOACYLATION COFACTOR ARC1 FAMILY MEMBER"/>
    <property type="match status" value="1"/>
</dbReference>
<dbReference type="NCBIfam" id="TIGR00399">
    <property type="entry name" value="metG_C_term"/>
    <property type="match status" value="1"/>
</dbReference>
<dbReference type="GO" id="GO:0000049">
    <property type="term" value="F:tRNA binding"/>
    <property type="evidence" value="ECO:0007669"/>
    <property type="project" value="UniProtKB-UniRule"/>
</dbReference>
<evidence type="ECO:0000313" key="18">
    <source>
        <dbReference type="EMBL" id="PIP19232.1"/>
    </source>
</evidence>
<dbReference type="InterPro" id="IPR051270">
    <property type="entry name" value="Tyrosine-tRNA_ligase_regulator"/>
</dbReference>
<evidence type="ECO:0000256" key="12">
    <source>
        <dbReference type="ARBA" id="ARBA00022917"/>
    </source>
</evidence>
<dbReference type="EC" id="6.1.1.10" evidence="4"/>
<dbReference type="AlphaFoldDB" id="A0A2G9YJ94"/>
<gene>
    <name evidence="18" type="primary">metG</name>
    <name evidence="18" type="ORF">COX41_03900</name>
</gene>
<evidence type="ECO:0000256" key="14">
    <source>
        <dbReference type="ARBA" id="ARBA00030904"/>
    </source>
</evidence>
<dbReference type="GO" id="GO:0006431">
    <property type="term" value="P:methionyl-tRNA aminoacylation"/>
    <property type="evidence" value="ECO:0007669"/>
    <property type="project" value="InterPro"/>
</dbReference>
<dbReference type="SUPFAM" id="SSF50249">
    <property type="entry name" value="Nucleic acid-binding proteins"/>
    <property type="match status" value="1"/>
</dbReference>
<organism evidence="18 19">
    <name type="scientific">Candidatus Sherwoodlollariibacterium unditelluris</name>
    <dbReference type="NCBI Taxonomy" id="1974757"/>
    <lineage>
        <taxon>Bacteria</taxon>
        <taxon>Pseudomonadati</taxon>
        <taxon>Candidatus Omnitrophota</taxon>
        <taxon>Candidatus Sherwoodlollariibacterium</taxon>
    </lineage>
</organism>
<evidence type="ECO:0000313" key="19">
    <source>
        <dbReference type="Proteomes" id="UP000231292"/>
    </source>
</evidence>
<evidence type="ECO:0000256" key="4">
    <source>
        <dbReference type="ARBA" id="ARBA00012838"/>
    </source>
</evidence>
<dbReference type="Proteomes" id="UP000231292">
    <property type="component" value="Unassembled WGS sequence"/>
</dbReference>
<dbReference type="InterPro" id="IPR012340">
    <property type="entry name" value="NA-bd_OB-fold"/>
</dbReference>
<dbReference type="Gene3D" id="2.40.50.140">
    <property type="entry name" value="Nucleic acid-binding proteins"/>
    <property type="match status" value="1"/>
</dbReference>
<evidence type="ECO:0000259" key="17">
    <source>
        <dbReference type="PROSITE" id="PS50886"/>
    </source>
</evidence>
<proteinExistence type="predicted"/>
<protein>
    <recommendedName>
        <fullName evidence="5">Methionine--tRNA ligase</fullName>
        <ecNumber evidence="4">6.1.1.10</ecNumber>
    </recommendedName>
    <alternativeName>
        <fullName evidence="14">Methionyl-tRNA synthetase</fullName>
    </alternativeName>
</protein>
<evidence type="ECO:0000256" key="1">
    <source>
        <dbReference type="ARBA" id="ARBA00003314"/>
    </source>
</evidence>
<comment type="subunit">
    <text evidence="3">Homodimer.</text>
</comment>
<dbReference type="FunFam" id="2.40.50.140:FF:000042">
    <property type="entry name" value="Methionine--tRNA ligase"/>
    <property type="match status" value="1"/>
</dbReference>
<name>A0A2G9YJ94_9BACT</name>
<keyword evidence="10" id="KW-0067">ATP-binding</keyword>
<evidence type="ECO:0000256" key="15">
    <source>
        <dbReference type="ARBA" id="ARBA00047364"/>
    </source>
</evidence>
<comment type="subcellular location">
    <subcellularLocation>
        <location evidence="2">Cytoplasm</location>
    </subcellularLocation>
</comment>
<evidence type="ECO:0000256" key="16">
    <source>
        <dbReference type="PROSITE-ProRule" id="PRU00209"/>
    </source>
</evidence>
<evidence type="ECO:0000256" key="11">
    <source>
        <dbReference type="ARBA" id="ARBA00022884"/>
    </source>
</evidence>
<keyword evidence="8 18" id="KW-0436">Ligase</keyword>
<dbReference type="InterPro" id="IPR004495">
    <property type="entry name" value="Met-tRNA-synth_bsu_C"/>
</dbReference>
<evidence type="ECO:0000256" key="9">
    <source>
        <dbReference type="ARBA" id="ARBA00022741"/>
    </source>
</evidence>
<keyword evidence="11 16" id="KW-0694">RNA-binding</keyword>
<sequence length="106" mass="11659">MVTIDDFRKIELKVAQIKEVNEHPNADKLLVLILDVGDKTKQVVAGIKNYYTKESLLGKYVVLVDNLEPVVLRGVESQGMILAGSDESGITIISPERPLKLGSIVK</sequence>
<comment type="catalytic activity">
    <reaction evidence="15">
        <text>tRNA(Met) + L-methionine + ATP = L-methionyl-tRNA(Met) + AMP + diphosphate</text>
        <dbReference type="Rhea" id="RHEA:13481"/>
        <dbReference type="Rhea" id="RHEA-COMP:9667"/>
        <dbReference type="Rhea" id="RHEA-COMP:9698"/>
        <dbReference type="ChEBI" id="CHEBI:30616"/>
        <dbReference type="ChEBI" id="CHEBI:33019"/>
        <dbReference type="ChEBI" id="CHEBI:57844"/>
        <dbReference type="ChEBI" id="CHEBI:78442"/>
        <dbReference type="ChEBI" id="CHEBI:78530"/>
        <dbReference type="ChEBI" id="CHEBI:456215"/>
        <dbReference type="EC" id="6.1.1.10"/>
    </reaction>
</comment>
<feature type="domain" description="TRNA-binding" evidence="17">
    <location>
        <begin position="6"/>
        <end position="106"/>
    </location>
</feature>
<dbReference type="GO" id="GO:0005737">
    <property type="term" value="C:cytoplasm"/>
    <property type="evidence" value="ECO:0007669"/>
    <property type="project" value="UniProtKB-SubCell"/>
</dbReference>
<evidence type="ECO:0000256" key="2">
    <source>
        <dbReference type="ARBA" id="ARBA00004496"/>
    </source>
</evidence>
<evidence type="ECO:0000256" key="13">
    <source>
        <dbReference type="ARBA" id="ARBA00023146"/>
    </source>
</evidence>
<evidence type="ECO:0000256" key="8">
    <source>
        <dbReference type="ARBA" id="ARBA00022598"/>
    </source>
</evidence>
<evidence type="ECO:0000256" key="6">
    <source>
        <dbReference type="ARBA" id="ARBA00022490"/>
    </source>
</evidence>
<evidence type="ECO:0000256" key="5">
    <source>
        <dbReference type="ARBA" id="ARBA00018753"/>
    </source>
</evidence>
<dbReference type="PANTHER" id="PTHR11586:SF37">
    <property type="entry name" value="TRNA-BINDING DOMAIN-CONTAINING PROTEIN"/>
    <property type="match status" value="1"/>
</dbReference>
<keyword evidence="6" id="KW-0963">Cytoplasm</keyword>
<keyword evidence="7 16" id="KW-0820">tRNA-binding</keyword>
<comment type="function">
    <text evidence="1">Is required not only for elongation of protein synthesis but also for the initiation of all mRNA translation through initiator tRNA(fMet) aminoacylation.</text>
</comment>
<accession>A0A2G9YJ94</accession>
<evidence type="ECO:0000256" key="10">
    <source>
        <dbReference type="ARBA" id="ARBA00022840"/>
    </source>
</evidence>
<keyword evidence="12" id="KW-0648">Protein biosynthesis</keyword>
<dbReference type="GO" id="GO:0004825">
    <property type="term" value="F:methionine-tRNA ligase activity"/>
    <property type="evidence" value="ECO:0007669"/>
    <property type="project" value="UniProtKB-EC"/>
</dbReference>
<comment type="caution">
    <text evidence="18">The sequence shown here is derived from an EMBL/GenBank/DDBJ whole genome shotgun (WGS) entry which is preliminary data.</text>
</comment>
<dbReference type="Pfam" id="PF01588">
    <property type="entry name" value="tRNA_bind"/>
    <property type="match status" value="1"/>
</dbReference>
<keyword evidence="13" id="KW-0030">Aminoacyl-tRNA synthetase</keyword>
<dbReference type="InterPro" id="IPR002547">
    <property type="entry name" value="tRNA-bd_dom"/>
</dbReference>
<dbReference type="PROSITE" id="PS50886">
    <property type="entry name" value="TRBD"/>
    <property type="match status" value="1"/>
</dbReference>